<dbReference type="OrthoDB" id="4446543at2"/>
<evidence type="ECO:0000259" key="1">
    <source>
        <dbReference type="Pfam" id="PF04233"/>
    </source>
</evidence>
<name>A0A1P8MQC8_9RHOB</name>
<proteinExistence type="predicted"/>
<dbReference type="KEGG" id="tom:BWR18_00120"/>
<dbReference type="EMBL" id="CP019312">
    <property type="protein sequence ID" value="APX10280.1"/>
    <property type="molecule type" value="Genomic_DNA"/>
</dbReference>
<feature type="domain" description="Phage head morphogenesis" evidence="1">
    <location>
        <begin position="130"/>
        <end position="183"/>
    </location>
</feature>
<evidence type="ECO:0000313" key="3">
    <source>
        <dbReference type="Proteomes" id="UP000186336"/>
    </source>
</evidence>
<evidence type="ECO:0000313" key="2">
    <source>
        <dbReference type="EMBL" id="APX10280.1"/>
    </source>
</evidence>
<keyword evidence="3" id="KW-1185">Reference proteome</keyword>
<dbReference type="InterPro" id="IPR006528">
    <property type="entry name" value="Phage_head_morphogenesis_dom"/>
</dbReference>
<dbReference type="Proteomes" id="UP000186336">
    <property type="component" value="Chromosome"/>
</dbReference>
<dbReference type="RefSeq" id="WP_076626094.1">
    <property type="nucleotide sequence ID" value="NZ_CP019312.1"/>
</dbReference>
<accession>A0A1P8MQC8</accession>
<dbReference type="Pfam" id="PF04233">
    <property type="entry name" value="Phage_Mu_F"/>
    <property type="match status" value="1"/>
</dbReference>
<gene>
    <name evidence="2" type="ORF">BWR18_00120</name>
</gene>
<protein>
    <recommendedName>
        <fullName evidence="1">Phage head morphogenesis domain-containing protein</fullName>
    </recommendedName>
</protein>
<organism evidence="2 3">
    <name type="scientific">Tateyamaria omphalii</name>
    <dbReference type="NCBI Taxonomy" id="299262"/>
    <lineage>
        <taxon>Bacteria</taxon>
        <taxon>Pseudomonadati</taxon>
        <taxon>Pseudomonadota</taxon>
        <taxon>Alphaproteobacteria</taxon>
        <taxon>Rhodobacterales</taxon>
        <taxon>Roseobacteraceae</taxon>
        <taxon>Tateyamaria</taxon>
    </lineage>
</organism>
<reference evidence="2 3" key="1">
    <citation type="submission" date="2017-01" db="EMBL/GenBank/DDBJ databases">
        <title>Complete genome of Tateyamaria omphalii DOK1-4 isolated from seawater in Dokdo.</title>
        <authorList>
            <person name="Kim J.H."/>
            <person name="Chi W.-J."/>
        </authorList>
    </citation>
    <scope>NUCLEOTIDE SEQUENCE [LARGE SCALE GENOMIC DNA]</scope>
    <source>
        <strain evidence="2 3">DOK1-4</strain>
    </source>
</reference>
<sequence length="374" mass="41948">MALDTPFVRFLRSGGKSEFTVSLHRLNRAPERKDASFNLAPYFQRFLELLEDADAGNAAFLSESFGDADGYNSGPLKQRIYDEFEARLTATLAVYEREGHDRAGIVSLIEVDIQATEAWLLRRFENELNEARQRAAGVTHYIWRSADDSKVRSSHAERDDRVFPWDHGFPDGLPGEAHNCRCYAEPAILNGQTILTGRPVSPDLADRISDAQGRGLARAGEDALVGTVTGIYDVLRFSYLGYRRLFGVITDEEEQERLTARQNILDALERLADLDRETAEQIAEEAVAYFEAQHAELRLLDLEYRLGLTSEEALLRAYEDVAYLDASVLLGGTAFTVGAAKLGINLTRLRPTAVLNALRAGRTRFDDMINTRRR</sequence>
<dbReference type="AlphaFoldDB" id="A0A1P8MQC8"/>